<accession>A0A1D9LN18</accession>
<dbReference type="EMBL" id="CP017707">
    <property type="protein sequence ID" value="AOZ52667.1"/>
    <property type="molecule type" value="Genomic_DNA"/>
</dbReference>
<gene>
    <name evidence="1" type="ORF">BKX93_01520</name>
</gene>
<name>A0A1D9LN18_9NEIS</name>
<evidence type="ECO:0000313" key="1">
    <source>
        <dbReference type="EMBL" id="AOZ52667.1"/>
    </source>
</evidence>
<proteinExistence type="predicted"/>
<organism evidence="1 2">
    <name type="scientific">Chromobacterium vaccinii</name>
    <dbReference type="NCBI Taxonomy" id="1108595"/>
    <lineage>
        <taxon>Bacteria</taxon>
        <taxon>Pseudomonadati</taxon>
        <taxon>Pseudomonadota</taxon>
        <taxon>Betaproteobacteria</taxon>
        <taxon>Neisseriales</taxon>
        <taxon>Chromobacteriaceae</taxon>
        <taxon>Chromobacterium</taxon>
    </lineage>
</organism>
<reference evidence="1 2" key="1">
    <citation type="submission" date="2016-10" db="EMBL/GenBank/DDBJ databases">
        <title>Chromobacterium muskegensis sp. nov., an insecticidal bacterium isolated from Sphagnum bogs.</title>
        <authorList>
            <person name="Sparks M.E."/>
            <person name="Blackburn M.B."/>
            <person name="Gundersen-Rindal D.E."/>
            <person name="Mitchell A."/>
            <person name="Farrar R."/>
            <person name="Kuhar D."/>
        </authorList>
    </citation>
    <scope>NUCLEOTIDE SEQUENCE [LARGE SCALE GENOMIC DNA]</scope>
    <source>
        <strain evidence="1 2">21-1</strain>
    </source>
</reference>
<dbReference type="STRING" id="1108595.BKX93_01520"/>
<protein>
    <submittedName>
        <fullName evidence="1">Uncharacterized protein</fullName>
    </submittedName>
</protein>
<dbReference type="KEGG" id="cvc:BKX93_01520"/>
<dbReference type="AlphaFoldDB" id="A0A1D9LN18"/>
<dbReference type="Proteomes" id="UP000178776">
    <property type="component" value="Chromosome"/>
</dbReference>
<sequence length="106" mass="12199">MVAKVFAPRTPQRDENGWWLHPVLCWQEDESFQLREWLEGYGYEISVIEMDWAENSDELFEALEETGSVCGWLPLSPDGEGWYLSGIYDTDDGPAAAWIRKIQEAA</sequence>
<evidence type="ECO:0000313" key="2">
    <source>
        <dbReference type="Proteomes" id="UP000178776"/>
    </source>
</evidence>